<proteinExistence type="predicted"/>
<name>A0A1S8KYH1_9CLOT</name>
<dbReference type="KEGG" id="crw:CROST_036450"/>
<dbReference type="EMBL" id="CP096983">
    <property type="protein sequence ID" value="URZ12900.1"/>
    <property type="molecule type" value="Genomic_DNA"/>
</dbReference>
<keyword evidence="2" id="KW-1185">Reference proteome</keyword>
<dbReference type="RefSeq" id="WP_077833174.1">
    <property type="nucleotide sequence ID" value="NZ_CP096983.1"/>
</dbReference>
<evidence type="ECO:0000313" key="1">
    <source>
        <dbReference type="EMBL" id="URZ12900.1"/>
    </source>
</evidence>
<reference evidence="1 2" key="1">
    <citation type="submission" date="2022-04" db="EMBL/GenBank/DDBJ databases">
        <title>Genome sequence of C. roseum typestrain.</title>
        <authorList>
            <person name="Poehlein A."/>
            <person name="Schoch T."/>
            <person name="Duerre P."/>
            <person name="Daniel R."/>
        </authorList>
    </citation>
    <scope>NUCLEOTIDE SEQUENCE [LARGE SCALE GENOMIC DNA]</scope>
    <source>
        <strain evidence="1 2">DSM 7320</strain>
    </source>
</reference>
<evidence type="ECO:0000313" key="2">
    <source>
        <dbReference type="Proteomes" id="UP000190951"/>
    </source>
</evidence>
<organism evidence="1 2">
    <name type="scientific">Clostridium felsineum</name>
    <dbReference type="NCBI Taxonomy" id="36839"/>
    <lineage>
        <taxon>Bacteria</taxon>
        <taxon>Bacillati</taxon>
        <taxon>Bacillota</taxon>
        <taxon>Clostridia</taxon>
        <taxon>Eubacteriales</taxon>
        <taxon>Clostridiaceae</taxon>
        <taxon>Clostridium</taxon>
    </lineage>
</organism>
<accession>A0A1S8KYH1</accession>
<dbReference type="Proteomes" id="UP000190951">
    <property type="component" value="Chromosome"/>
</dbReference>
<dbReference type="AlphaFoldDB" id="A0A1S8KYH1"/>
<sequence length="151" mass="18013">MYREDYYKFSHYFLPYSLFKFGNLIIKRILEDKDGFIKNLKTSWRNIELEKSFVRSNPPSFEIDNIEINKAKSLIVVKMPEAKEEKEALYIGIGFNKKNDIRYFTYEIGKGIHFEDVYFLCEWTKELKHINHGVYSNKDIGNFIGDIKALF</sequence>
<protein>
    <submittedName>
        <fullName evidence="1">Uncharacterized protein</fullName>
    </submittedName>
</protein>
<gene>
    <name evidence="1" type="ORF">CROST_036450</name>
</gene>